<evidence type="ECO:0000259" key="11">
    <source>
        <dbReference type="PROSITE" id="PS51041"/>
    </source>
</evidence>
<evidence type="ECO:0000256" key="4">
    <source>
        <dbReference type="ARBA" id="ARBA00022729"/>
    </source>
</evidence>
<evidence type="ECO:0000256" key="1">
    <source>
        <dbReference type="ARBA" id="ARBA00004498"/>
    </source>
</evidence>
<feature type="coiled-coil region" evidence="7">
    <location>
        <begin position="399"/>
        <end position="426"/>
    </location>
</feature>
<dbReference type="SMART" id="SM00110">
    <property type="entry name" value="C1Q"/>
    <property type="match status" value="1"/>
</dbReference>
<organism evidence="12 13">
    <name type="scientific">Coregonus suidteri</name>
    <dbReference type="NCBI Taxonomy" id="861788"/>
    <lineage>
        <taxon>Eukaryota</taxon>
        <taxon>Metazoa</taxon>
        <taxon>Chordata</taxon>
        <taxon>Craniata</taxon>
        <taxon>Vertebrata</taxon>
        <taxon>Euteleostomi</taxon>
        <taxon>Actinopterygii</taxon>
        <taxon>Neopterygii</taxon>
        <taxon>Teleostei</taxon>
        <taxon>Protacanthopterygii</taxon>
        <taxon>Salmoniformes</taxon>
        <taxon>Salmonidae</taxon>
        <taxon>Coregoninae</taxon>
        <taxon>Coregonus</taxon>
    </lineage>
</organism>
<accession>A0AAN8MEX0</accession>
<gene>
    <name evidence="12" type="ORF">J4Q44_G00007610</name>
</gene>
<reference evidence="12 13" key="1">
    <citation type="submission" date="2021-04" db="EMBL/GenBank/DDBJ databases">
        <authorList>
            <person name="De Guttry C."/>
            <person name="Zahm M."/>
            <person name="Klopp C."/>
            <person name="Cabau C."/>
            <person name="Louis A."/>
            <person name="Berthelot C."/>
            <person name="Parey E."/>
            <person name="Roest Crollius H."/>
            <person name="Montfort J."/>
            <person name="Robinson-Rechavi M."/>
            <person name="Bucao C."/>
            <person name="Bouchez O."/>
            <person name="Gislard M."/>
            <person name="Lluch J."/>
            <person name="Milhes M."/>
            <person name="Lampietro C."/>
            <person name="Lopez Roques C."/>
            <person name="Donnadieu C."/>
            <person name="Braasch I."/>
            <person name="Desvignes T."/>
            <person name="Postlethwait J."/>
            <person name="Bobe J."/>
            <person name="Wedekind C."/>
            <person name="Guiguen Y."/>
        </authorList>
    </citation>
    <scope>NUCLEOTIDE SEQUENCE [LARGE SCALE GENOMIC DNA]</scope>
    <source>
        <strain evidence="12">Cs_M1</strain>
        <tissue evidence="12">Blood</tissue>
    </source>
</reference>
<dbReference type="InterPro" id="IPR001073">
    <property type="entry name" value="C1q_dom"/>
</dbReference>
<evidence type="ECO:0000256" key="3">
    <source>
        <dbReference type="ARBA" id="ARBA00022530"/>
    </source>
</evidence>
<feature type="region of interest" description="Disordered" evidence="8">
    <location>
        <begin position="54"/>
        <end position="116"/>
    </location>
</feature>
<proteinExistence type="predicted"/>
<dbReference type="PANTHER" id="PTHR15427:SF40">
    <property type="entry name" value="MULTIMERIN-2 PRECURSOR"/>
    <property type="match status" value="1"/>
</dbReference>
<feature type="region of interest" description="Disordered" evidence="8">
    <location>
        <begin position="199"/>
        <end position="237"/>
    </location>
</feature>
<keyword evidence="2" id="KW-0964">Secreted</keyword>
<feature type="region of interest" description="Disordered" evidence="8">
    <location>
        <begin position="253"/>
        <end position="306"/>
    </location>
</feature>
<dbReference type="InterPro" id="IPR008983">
    <property type="entry name" value="Tumour_necrosis_fac-like_dom"/>
</dbReference>
<evidence type="ECO:0000313" key="13">
    <source>
        <dbReference type="Proteomes" id="UP001356427"/>
    </source>
</evidence>
<feature type="region of interest" description="Disordered" evidence="8">
    <location>
        <begin position="932"/>
        <end position="953"/>
    </location>
</feature>
<dbReference type="PANTHER" id="PTHR15427">
    <property type="entry name" value="EMILIN ELASTIN MICROFIBRIL INTERFACE-LOCATED PROTEIN ELASTIN MICROFIBRIL INTERFACER"/>
    <property type="match status" value="1"/>
</dbReference>
<keyword evidence="3" id="KW-0272">Extracellular matrix</keyword>
<feature type="region of interest" description="Disordered" evidence="8">
    <location>
        <begin position="478"/>
        <end position="508"/>
    </location>
</feature>
<feature type="compositionally biased region" description="Basic and acidic residues" evidence="8">
    <location>
        <begin position="478"/>
        <end position="494"/>
    </location>
</feature>
<keyword evidence="6" id="KW-1015">Disulfide bond</keyword>
<dbReference type="SUPFAM" id="SSF49842">
    <property type="entry name" value="TNF-like"/>
    <property type="match status" value="1"/>
</dbReference>
<feature type="compositionally biased region" description="Low complexity" evidence="8">
    <location>
        <begin position="88"/>
        <end position="100"/>
    </location>
</feature>
<comment type="caution">
    <text evidence="12">The sequence shown here is derived from an EMBL/GenBank/DDBJ whole genome shotgun (WGS) entry which is preliminary data.</text>
</comment>
<evidence type="ECO:0000256" key="7">
    <source>
        <dbReference type="SAM" id="Coils"/>
    </source>
</evidence>
<feature type="chain" id="PRO_5042931694" description="Multimerin-2-like" evidence="9">
    <location>
        <begin position="25"/>
        <end position="1100"/>
    </location>
</feature>
<dbReference type="Pfam" id="PF00386">
    <property type="entry name" value="C1q"/>
    <property type="match status" value="1"/>
</dbReference>
<feature type="compositionally biased region" description="Basic and acidic residues" evidence="8">
    <location>
        <begin position="941"/>
        <end position="953"/>
    </location>
</feature>
<feature type="domain" description="C1q" evidence="10">
    <location>
        <begin position="968"/>
        <end position="1100"/>
    </location>
</feature>
<protein>
    <recommendedName>
        <fullName evidence="14">Multimerin-2-like</fullName>
    </recommendedName>
</protein>
<dbReference type="InterPro" id="IPR050392">
    <property type="entry name" value="Collagen/C1q_domain"/>
</dbReference>
<keyword evidence="4 9" id="KW-0732">Signal</keyword>
<dbReference type="Gene3D" id="2.60.120.40">
    <property type="match status" value="1"/>
</dbReference>
<feature type="compositionally biased region" description="Basic and acidic residues" evidence="8">
    <location>
        <begin position="285"/>
        <end position="294"/>
    </location>
</feature>
<evidence type="ECO:0000256" key="6">
    <source>
        <dbReference type="ARBA" id="ARBA00023157"/>
    </source>
</evidence>
<evidence type="ECO:0000256" key="5">
    <source>
        <dbReference type="ARBA" id="ARBA00023054"/>
    </source>
</evidence>
<dbReference type="AlphaFoldDB" id="A0AAN8MEX0"/>
<evidence type="ECO:0000256" key="9">
    <source>
        <dbReference type="SAM" id="SignalP"/>
    </source>
</evidence>
<dbReference type="PROSITE" id="PS50871">
    <property type="entry name" value="C1Q"/>
    <property type="match status" value="1"/>
</dbReference>
<evidence type="ECO:0000256" key="8">
    <source>
        <dbReference type="SAM" id="MobiDB-lite"/>
    </source>
</evidence>
<dbReference type="Proteomes" id="UP001356427">
    <property type="component" value="Unassembled WGS sequence"/>
</dbReference>
<evidence type="ECO:0000259" key="10">
    <source>
        <dbReference type="PROSITE" id="PS50871"/>
    </source>
</evidence>
<sequence>MTTVGELMLLVLGLLVTAHCEVRARDPEVEEDDPGLPLEKEGLDTQGMGVGVHPEPGGIDIPHLRTGSHDHSPDVPGSAHQPLDHGPHGQPHQAGPGQHPMGLLPEETALPPGEGGSYPARTGNWCAFVHRRIVTMAVSCGTEKYTIRSQSPCPNGTPECQLVMYKLSTRPVYREKQNIFTALLWRCCTGHGGENCEETVADGHISDPTDPTMAGRPGRPHSGDTEPHHTGAQSRLTHQLEREQNDFQVSENPLYESHPSEADNNNYTHTDPREPPSYPQQAQEHIPHHGYDHPHHPHPYPNHRPQDFNHGDPIRDEVEAVALLPYPDSLSPLPLPHMMALLMSQLQPMLDGFNRTLERLTLEVGGLSRDVSQLRSSQWDVKEEALRGAGAGEGPEAFEAKLEQSFQDIKEVRRELERQRAEMADRLHSQHDMLYYNITNFKTDIDAKIKHNDKMLQVNLQSMNATLSDMKLEQERLSEELQRDLTSPGDRREPSQVQPSQAQHPPEDSAVWESIARLDNKVVNNTVRMNALVEDLEIANDNVLDLKRGLRDLEENIAQTWRNSQIQFMETGLEVEAAKVAVLNRVNELASNLTIRSEQLQEMETDIDYLYTQFYKNVSAAKDCDCKAFTATISRLEQGLTNVTELANDNRLALEGSTDAGSERWSPSVEDIYQGLDHVKASLAFEQEKSRTLHHNMTQLLASFLDSQRDVLSLRESDERLVAEMRHLSSSFSSLLKDTIRHNDVLEMLLGEEVMEFMDWPLSNQEAHSIPALQERLRHIQEQIRGQNLSLTSLLEAAQAGEVPASDEPSAMVDLASRGLKRRSGDQRRDHLMVSAASDDRQDYSDSDLWSLEKAVEELGEKVHRLEYRPCSASCNNTKDSAKLQAEVAWLRRGLENHLRLFKNVFSNPEGLADSESTLDLDQLWALMKRKEGKRQRKRNNNKEGLKDHIGDRANFRSRRDTSVLSKLGDSPLMFLARSIQRSRPSESSLLVFEDTSLNLGQMYSTHTGMFQAPLAGVYLFVLTLNFKPGPSLSGLRRENSELAATLHQDKMALFGPVTRMCLLQLRQGEELHLELYEGTLVTDDPKDNTFAGLLLYQTN</sequence>
<name>A0AAN8MEX0_9TELE</name>
<dbReference type="InterPro" id="IPR011489">
    <property type="entry name" value="EMI_domain"/>
</dbReference>
<dbReference type="PRINTS" id="PR00007">
    <property type="entry name" value="COMPLEMNTC1Q"/>
</dbReference>
<dbReference type="Pfam" id="PF07546">
    <property type="entry name" value="EMI"/>
    <property type="match status" value="1"/>
</dbReference>
<feature type="signal peptide" evidence="9">
    <location>
        <begin position="1"/>
        <end position="24"/>
    </location>
</feature>
<keyword evidence="13" id="KW-1185">Reference proteome</keyword>
<dbReference type="EMBL" id="JAGTTL010000001">
    <property type="protein sequence ID" value="KAK6328783.1"/>
    <property type="molecule type" value="Genomic_DNA"/>
</dbReference>
<evidence type="ECO:0000313" key="12">
    <source>
        <dbReference type="EMBL" id="KAK6328783.1"/>
    </source>
</evidence>
<dbReference type="PROSITE" id="PS51041">
    <property type="entry name" value="EMI"/>
    <property type="match status" value="1"/>
</dbReference>
<keyword evidence="5 7" id="KW-0175">Coiled coil</keyword>
<feature type="domain" description="EMI" evidence="11">
    <location>
        <begin position="122"/>
        <end position="198"/>
    </location>
</feature>
<evidence type="ECO:0008006" key="14">
    <source>
        <dbReference type="Google" id="ProtNLM"/>
    </source>
</evidence>
<evidence type="ECO:0000256" key="2">
    <source>
        <dbReference type="ARBA" id="ARBA00022525"/>
    </source>
</evidence>
<comment type="subcellular location">
    <subcellularLocation>
        <location evidence="1">Secreted</location>
        <location evidence="1">Extracellular space</location>
        <location evidence="1">Extracellular matrix</location>
    </subcellularLocation>
</comment>